<name>A0A506TWZ6_9HYPH</name>
<feature type="transmembrane region" description="Helical" evidence="1">
    <location>
        <begin position="24"/>
        <end position="43"/>
    </location>
</feature>
<keyword evidence="1" id="KW-0812">Transmembrane</keyword>
<accession>A0A506TWZ6</accession>
<evidence type="ECO:0008006" key="4">
    <source>
        <dbReference type="Google" id="ProtNLM"/>
    </source>
</evidence>
<gene>
    <name evidence="2" type="ORF">FJU11_14120</name>
</gene>
<reference evidence="2 3" key="1">
    <citation type="submission" date="2019-06" db="EMBL/GenBank/DDBJ databases">
        <authorList>
            <person name="Li M."/>
        </authorList>
    </citation>
    <scope>NUCLEOTIDE SEQUENCE [LARGE SCALE GENOMIC DNA]</scope>
    <source>
        <strain evidence="2 3">BGMRC6574</strain>
    </source>
</reference>
<protein>
    <recommendedName>
        <fullName evidence="4">DUF2721 domain-containing protein</fullName>
    </recommendedName>
</protein>
<feature type="transmembrane region" description="Helical" evidence="1">
    <location>
        <begin position="55"/>
        <end position="75"/>
    </location>
</feature>
<dbReference type="AlphaFoldDB" id="A0A506TWZ6"/>
<evidence type="ECO:0000313" key="2">
    <source>
        <dbReference type="EMBL" id="TPW26593.1"/>
    </source>
</evidence>
<dbReference type="Proteomes" id="UP000320314">
    <property type="component" value="Unassembled WGS sequence"/>
</dbReference>
<evidence type="ECO:0000313" key="3">
    <source>
        <dbReference type="Proteomes" id="UP000320314"/>
    </source>
</evidence>
<sequence>MPALDEEKLKEHIRAFDRRIRQRNAVALGACAALVLVFLLRAAGVLPGLSAMDAAAVVTRIGDGLLALAAAFVAWQIRRLAEPVSSTMKEAGLLSFHLDQLHRQSLALKSSFLWFATPFLPGLVLVFGGQMLAPGTNPLFTLVGAAVALGVLYAMVVMNVRAARSFDAERRWLEEMERQSLSR</sequence>
<keyword evidence="1" id="KW-0472">Membrane</keyword>
<keyword evidence="3" id="KW-1185">Reference proteome</keyword>
<dbReference type="EMBL" id="VHLH01000028">
    <property type="protein sequence ID" value="TPW26593.1"/>
    <property type="molecule type" value="Genomic_DNA"/>
</dbReference>
<comment type="caution">
    <text evidence="2">The sequence shown here is derived from an EMBL/GenBank/DDBJ whole genome shotgun (WGS) entry which is preliminary data.</text>
</comment>
<feature type="transmembrane region" description="Helical" evidence="1">
    <location>
        <begin position="139"/>
        <end position="160"/>
    </location>
</feature>
<keyword evidence="1" id="KW-1133">Transmembrane helix</keyword>
<dbReference type="OrthoDB" id="8777999at2"/>
<proteinExistence type="predicted"/>
<dbReference type="RefSeq" id="WP_141167719.1">
    <property type="nucleotide sequence ID" value="NZ_VHLH01000028.1"/>
</dbReference>
<organism evidence="2 3">
    <name type="scientific">Pararhizobium mangrovi</name>
    <dbReference type="NCBI Taxonomy" id="2590452"/>
    <lineage>
        <taxon>Bacteria</taxon>
        <taxon>Pseudomonadati</taxon>
        <taxon>Pseudomonadota</taxon>
        <taxon>Alphaproteobacteria</taxon>
        <taxon>Hyphomicrobiales</taxon>
        <taxon>Rhizobiaceae</taxon>
        <taxon>Rhizobium/Agrobacterium group</taxon>
        <taxon>Pararhizobium</taxon>
    </lineage>
</organism>
<feature type="transmembrane region" description="Helical" evidence="1">
    <location>
        <begin position="112"/>
        <end position="133"/>
    </location>
</feature>
<evidence type="ECO:0000256" key="1">
    <source>
        <dbReference type="SAM" id="Phobius"/>
    </source>
</evidence>